<evidence type="ECO:0000313" key="2">
    <source>
        <dbReference type="Proteomes" id="UP000654075"/>
    </source>
</evidence>
<sequence>RYRGSCPRVLDAEETLLINSFYLRFSNQARAAGLTIALPVCSQKARKYNPEAPDDKRCFEWYFPETKRRLKLSLHDAKEDEDLWTYLRQLTGLEDMGAAKAWVKEAAQNPWMQFSNEETSLLTGTLIR</sequence>
<feature type="non-terminal residue" evidence="1">
    <location>
        <position position="128"/>
    </location>
</feature>
<comment type="caution">
    <text evidence="1">The sequence shown here is derived from an EMBL/GenBank/DDBJ whole genome shotgun (WGS) entry which is preliminary data.</text>
</comment>
<dbReference type="OrthoDB" id="412124at2759"/>
<dbReference type="AlphaFoldDB" id="A0A813F753"/>
<accession>A0A813F753</accession>
<reference evidence="1" key="1">
    <citation type="submission" date="2021-02" db="EMBL/GenBank/DDBJ databases">
        <authorList>
            <person name="Dougan E. K."/>
            <person name="Rhodes N."/>
            <person name="Thang M."/>
            <person name="Chan C."/>
        </authorList>
    </citation>
    <scope>NUCLEOTIDE SEQUENCE</scope>
</reference>
<feature type="non-terminal residue" evidence="1">
    <location>
        <position position="1"/>
    </location>
</feature>
<gene>
    <name evidence="1" type="ORF">PGLA1383_LOCUS28114</name>
</gene>
<protein>
    <submittedName>
        <fullName evidence="1">Uncharacterized protein</fullName>
    </submittedName>
</protein>
<dbReference type="Proteomes" id="UP000654075">
    <property type="component" value="Unassembled WGS sequence"/>
</dbReference>
<name>A0A813F753_POLGL</name>
<organism evidence="1 2">
    <name type="scientific">Polarella glacialis</name>
    <name type="common">Dinoflagellate</name>
    <dbReference type="NCBI Taxonomy" id="89957"/>
    <lineage>
        <taxon>Eukaryota</taxon>
        <taxon>Sar</taxon>
        <taxon>Alveolata</taxon>
        <taxon>Dinophyceae</taxon>
        <taxon>Suessiales</taxon>
        <taxon>Suessiaceae</taxon>
        <taxon>Polarella</taxon>
    </lineage>
</organism>
<evidence type="ECO:0000313" key="1">
    <source>
        <dbReference type="EMBL" id="CAE8610287.1"/>
    </source>
</evidence>
<proteinExistence type="predicted"/>
<keyword evidence="2" id="KW-1185">Reference proteome</keyword>
<dbReference type="EMBL" id="CAJNNV010024608">
    <property type="protein sequence ID" value="CAE8610287.1"/>
    <property type="molecule type" value="Genomic_DNA"/>
</dbReference>